<keyword evidence="3 11" id="KW-0813">Transport</keyword>
<feature type="signal peptide" evidence="13">
    <location>
        <begin position="1"/>
        <end position="22"/>
    </location>
</feature>
<dbReference type="InterPro" id="IPR039426">
    <property type="entry name" value="TonB-dep_rcpt-like"/>
</dbReference>
<dbReference type="EMBL" id="PYMH01000003">
    <property type="protein sequence ID" value="PSU34338.1"/>
    <property type="molecule type" value="Genomic_DNA"/>
</dbReference>
<dbReference type="InterPro" id="IPR037066">
    <property type="entry name" value="Plug_dom_sf"/>
</dbReference>
<feature type="domain" description="TonB-dependent receptor-like beta-barrel" evidence="14">
    <location>
        <begin position="247"/>
        <end position="675"/>
    </location>
</feature>
<evidence type="ECO:0000256" key="4">
    <source>
        <dbReference type="ARBA" id="ARBA00022452"/>
    </source>
</evidence>
<dbReference type="AlphaFoldDB" id="A0A2T3J065"/>
<evidence type="ECO:0000256" key="10">
    <source>
        <dbReference type="ARBA" id="ARBA00023237"/>
    </source>
</evidence>
<keyword evidence="8 11" id="KW-0472">Membrane</keyword>
<dbReference type="GO" id="GO:0015232">
    <property type="term" value="F:heme transmembrane transporter activity"/>
    <property type="evidence" value="ECO:0007669"/>
    <property type="project" value="InterPro"/>
</dbReference>
<dbReference type="PANTHER" id="PTHR30069:SF29">
    <property type="entry name" value="HEMOGLOBIN AND HEMOGLOBIN-HAPTOGLOBIN-BINDING PROTEIN 1-RELATED"/>
    <property type="match status" value="1"/>
</dbReference>
<evidence type="ECO:0000313" key="17">
    <source>
        <dbReference type="Proteomes" id="UP000241222"/>
    </source>
</evidence>
<keyword evidence="9 16" id="KW-0675">Receptor</keyword>
<sequence length="715" mass="79248">MSYKLTFLASSVVLALSPALYAQEEYSVFDEVVVSGTRSEQSIKNIPSSVSKVSSEDIEQNLATDVKQALKYEPGVQVNGQGRFGMEDITVRGMSGSRVKVLVDGVEQPASYNPGADVMRKNANTFEVDTLTAIEVNKGPTSTLYGSDALGGTVLMRTKTPEDLLDAGDDTHVGLKTGYASASDEYKATVEVANRTGDLETMVIYTYRDGNETETHGDGASITGPERGAADPLSYESHNVLGKIFYQINADHRVGLTGEFYTRDQMVTTLSREGYDGGGGFMPGFVYTNVKGDDKDDRLRLGFEHEWLAGNVAFDSLEWKLNWSKSETEHNNFDHTDTYGNRNRARSGTDESLQLNVQMQKELQLATSRHELTYGIDASDASFELDYTDYFLDTGTSMPGSSEVPKSDEEKWAVFVQDQMFLMDEKLVVTAGLRYDDYRAKPDSSSGLEEHSSDAITTRLGAVYHWNQNVSTYAQYSEGFRSPTIYELYYDKDNAAHGYKIVSNPNLKPEESQSYEIGLRANNRLGALELAAFYNDYDNFIKSKTEEVNGIDVTTNENIDKARIYGAELKGSLWLDEAFGAPMGTYARLSMAYLDGEDKETGDTLDTIAPFTTVVGVGYDAPSENWGSALTVTAVSAKDEWEETDNLEAPSYTVVDLTGYYRPTQDLTLRAGLFNAFDEKYWQYQDLEGTTASTDGVDRRTQPGRNWGINLDYSF</sequence>
<evidence type="ECO:0000256" key="1">
    <source>
        <dbReference type="ARBA" id="ARBA00004571"/>
    </source>
</evidence>
<dbReference type="Proteomes" id="UP000241222">
    <property type="component" value="Unassembled WGS sequence"/>
</dbReference>
<keyword evidence="17" id="KW-1185">Reference proteome</keyword>
<dbReference type="PROSITE" id="PS52016">
    <property type="entry name" value="TONB_DEPENDENT_REC_3"/>
    <property type="match status" value="1"/>
</dbReference>
<dbReference type="PANTHER" id="PTHR30069">
    <property type="entry name" value="TONB-DEPENDENT OUTER MEMBRANE RECEPTOR"/>
    <property type="match status" value="1"/>
</dbReference>
<evidence type="ECO:0000313" key="16">
    <source>
        <dbReference type="EMBL" id="PSU34338.1"/>
    </source>
</evidence>
<keyword evidence="4 11" id="KW-1134">Transmembrane beta strand</keyword>
<dbReference type="GO" id="GO:0009279">
    <property type="term" value="C:cell outer membrane"/>
    <property type="evidence" value="ECO:0007669"/>
    <property type="project" value="UniProtKB-SubCell"/>
</dbReference>
<reference evidence="16 17" key="1">
    <citation type="submission" date="2018-03" db="EMBL/GenBank/DDBJ databases">
        <title>Whole genome sequencing of Histamine producing bacteria.</title>
        <authorList>
            <person name="Butler K."/>
        </authorList>
    </citation>
    <scope>NUCLEOTIDE SEQUENCE [LARGE SCALE GENOMIC DNA]</scope>
    <source>
        <strain evidence="16 17">JCM 13586</strain>
    </source>
</reference>
<keyword evidence="10 11" id="KW-0998">Cell outer membrane</keyword>
<dbReference type="GO" id="GO:0015344">
    <property type="term" value="F:siderophore uptake transmembrane transporter activity"/>
    <property type="evidence" value="ECO:0007669"/>
    <property type="project" value="TreeGrafter"/>
</dbReference>
<evidence type="ECO:0000259" key="15">
    <source>
        <dbReference type="Pfam" id="PF07715"/>
    </source>
</evidence>
<comment type="similarity">
    <text evidence="2">Belongs to the TonB-dependent receptor family. Hemoglobin/haptoglobin binding protein subfamily.</text>
</comment>
<evidence type="ECO:0000259" key="14">
    <source>
        <dbReference type="Pfam" id="PF00593"/>
    </source>
</evidence>
<dbReference type="InterPro" id="IPR036942">
    <property type="entry name" value="Beta-barrel_TonB_sf"/>
</dbReference>
<evidence type="ECO:0000256" key="2">
    <source>
        <dbReference type="ARBA" id="ARBA00008143"/>
    </source>
</evidence>
<evidence type="ECO:0000256" key="5">
    <source>
        <dbReference type="ARBA" id="ARBA00022692"/>
    </source>
</evidence>
<dbReference type="Pfam" id="PF07715">
    <property type="entry name" value="Plug"/>
    <property type="match status" value="1"/>
</dbReference>
<dbReference type="NCBIfam" id="TIGR01786">
    <property type="entry name" value="TonB-hemlactrns"/>
    <property type="match status" value="1"/>
</dbReference>
<evidence type="ECO:0000256" key="12">
    <source>
        <dbReference type="RuleBase" id="RU003357"/>
    </source>
</evidence>
<dbReference type="InterPro" id="IPR000531">
    <property type="entry name" value="Beta-barrel_TonB"/>
</dbReference>
<evidence type="ECO:0000256" key="9">
    <source>
        <dbReference type="ARBA" id="ARBA00023170"/>
    </source>
</evidence>
<organism evidence="16 17">
    <name type="scientific">Photobacterium lutimaris</name>
    <dbReference type="NCBI Taxonomy" id="388278"/>
    <lineage>
        <taxon>Bacteria</taxon>
        <taxon>Pseudomonadati</taxon>
        <taxon>Pseudomonadota</taxon>
        <taxon>Gammaproteobacteria</taxon>
        <taxon>Vibrionales</taxon>
        <taxon>Vibrionaceae</taxon>
        <taxon>Photobacterium</taxon>
    </lineage>
</organism>
<evidence type="ECO:0000256" key="7">
    <source>
        <dbReference type="ARBA" id="ARBA00023077"/>
    </source>
</evidence>
<evidence type="ECO:0000256" key="3">
    <source>
        <dbReference type="ARBA" id="ARBA00022448"/>
    </source>
</evidence>
<dbReference type="CDD" id="cd01347">
    <property type="entry name" value="ligand_gated_channel"/>
    <property type="match status" value="1"/>
</dbReference>
<dbReference type="NCBIfam" id="TIGR01785">
    <property type="entry name" value="TonB-hemin"/>
    <property type="match status" value="1"/>
</dbReference>
<dbReference type="SUPFAM" id="SSF56935">
    <property type="entry name" value="Porins"/>
    <property type="match status" value="1"/>
</dbReference>
<keyword evidence="6 13" id="KW-0732">Signal</keyword>
<name>A0A2T3J065_9GAMM</name>
<evidence type="ECO:0000256" key="13">
    <source>
        <dbReference type="SAM" id="SignalP"/>
    </source>
</evidence>
<dbReference type="InterPro" id="IPR011276">
    <property type="entry name" value="TonB_haem/Hb_rcpt"/>
</dbReference>
<evidence type="ECO:0000256" key="8">
    <source>
        <dbReference type="ARBA" id="ARBA00023136"/>
    </source>
</evidence>
<feature type="chain" id="PRO_5015494121" evidence="13">
    <location>
        <begin position="23"/>
        <end position="715"/>
    </location>
</feature>
<gene>
    <name evidence="16" type="ORF">C9I99_10170</name>
</gene>
<dbReference type="OrthoDB" id="9764669at2"/>
<dbReference type="Gene3D" id="2.170.130.10">
    <property type="entry name" value="TonB-dependent receptor, plug domain"/>
    <property type="match status" value="1"/>
</dbReference>
<evidence type="ECO:0000256" key="11">
    <source>
        <dbReference type="PROSITE-ProRule" id="PRU01360"/>
    </source>
</evidence>
<dbReference type="Gene3D" id="2.40.170.20">
    <property type="entry name" value="TonB-dependent receptor, beta-barrel domain"/>
    <property type="match status" value="1"/>
</dbReference>
<evidence type="ECO:0000256" key="6">
    <source>
        <dbReference type="ARBA" id="ARBA00022729"/>
    </source>
</evidence>
<dbReference type="InterPro" id="IPR012910">
    <property type="entry name" value="Plug_dom"/>
</dbReference>
<accession>A0A2T3J065</accession>
<proteinExistence type="inferred from homology"/>
<dbReference type="InterPro" id="IPR010949">
    <property type="entry name" value="TonB_Hb/transfer/lactofer_rcpt"/>
</dbReference>
<keyword evidence="7 12" id="KW-0798">TonB box</keyword>
<dbReference type="Pfam" id="PF00593">
    <property type="entry name" value="TonB_dep_Rec_b-barrel"/>
    <property type="match status" value="1"/>
</dbReference>
<dbReference type="GO" id="GO:0044718">
    <property type="term" value="P:siderophore transmembrane transport"/>
    <property type="evidence" value="ECO:0007669"/>
    <property type="project" value="TreeGrafter"/>
</dbReference>
<comment type="caution">
    <text evidence="16">The sequence shown here is derived from an EMBL/GenBank/DDBJ whole genome shotgun (WGS) entry which is preliminary data.</text>
</comment>
<dbReference type="RefSeq" id="WP_107348764.1">
    <property type="nucleotide sequence ID" value="NZ_PYMH01000003.1"/>
</dbReference>
<feature type="domain" description="TonB-dependent receptor plug" evidence="15">
    <location>
        <begin position="43"/>
        <end position="153"/>
    </location>
</feature>
<protein>
    <submittedName>
        <fullName evidence="16">TonB-dependent hemoglobin/transferrin/lactoferrin family receptor</fullName>
    </submittedName>
</protein>
<comment type="subcellular location">
    <subcellularLocation>
        <location evidence="1 11">Cell outer membrane</location>
        <topology evidence="1 11">Multi-pass membrane protein</topology>
    </subcellularLocation>
</comment>
<keyword evidence="5 11" id="KW-0812">Transmembrane</keyword>